<dbReference type="PANTHER" id="PTHR10840">
    <property type="entry name" value="PROGRAMMED CELL DEATH PROTEIN 5"/>
    <property type="match status" value="1"/>
</dbReference>
<dbReference type="Proteomes" id="UP000693970">
    <property type="component" value="Unassembled WGS sequence"/>
</dbReference>
<dbReference type="Pfam" id="PF01984">
    <property type="entry name" value="dsDNA_bind"/>
    <property type="match status" value="1"/>
</dbReference>
<dbReference type="OrthoDB" id="10252486at2759"/>
<proteinExistence type="predicted"/>
<dbReference type="AlphaFoldDB" id="A0A9K3KT43"/>
<feature type="compositionally biased region" description="Acidic residues" evidence="1">
    <location>
        <begin position="209"/>
        <end position="221"/>
    </location>
</feature>
<dbReference type="GO" id="GO:0005634">
    <property type="term" value="C:nucleus"/>
    <property type="evidence" value="ECO:0007669"/>
    <property type="project" value="TreeGrafter"/>
</dbReference>
<name>A0A9K3KT43_9STRA</name>
<dbReference type="GO" id="GO:0003677">
    <property type="term" value="F:DNA binding"/>
    <property type="evidence" value="ECO:0007669"/>
    <property type="project" value="UniProtKB-KW"/>
</dbReference>
<reference evidence="2" key="1">
    <citation type="journal article" date="2021" name="Sci. Rep.">
        <title>Diploid genomic architecture of Nitzschia inconspicua, an elite biomass production diatom.</title>
        <authorList>
            <person name="Oliver A."/>
            <person name="Podell S."/>
            <person name="Pinowska A."/>
            <person name="Traller J.C."/>
            <person name="Smith S.R."/>
            <person name="McClure R."/>
            <person name="Beliaev A."/>
            <person name="Bohutskyi P."/>
            <person name="Hill E.A."/>
            <person name="Rabines A."/>
            <person name="Zheng H."/>
            <person name="Allen L.Z."/>
            <person name="Kuo A."/>
            <person name="Grigoriev I.V."/>
            <person name="Allen A.E."/>
            <person name="Hazlebeck D."/>
            <person name="Allen E.E."/>
        </authorList>
    </citation>
    <scope>NUCLEOTIDE SEQUENCE</scope>
    <source>
        <strain evidence="2">Hildebrandi</strain>
    </source>
</reference>
<evidence type="ECO:0000256" key="1">
    <source>
        <dbReference type="SAM" id="MobiDB-lite"/>
    </source>
</evidence>
<reference evidence="2" key="2">
    <citation type="submission" date="2021-04" db="EMBL/GenBank/DDBJ databases">
        <authorList>
            <person name="Podell S."/>
        </authorList>
    </citation>
    <scope>NUCLEOTIDE SEQUENCE</scope>
    <source>
        <strain evidence="2">Hildebrandi</strain>
    </source>
</reference>
<gene>
    <name evidence="2" type="ORF">IV203_011332</name>
</gene>
<dbReference type="GO" id="GO:0005829">
    <property type="term" value="C:cytosol"/>
    <property type="evidence" value="ECO:0007669"/>
    <property type="project" value="TreeGrafter"/>
</dbReference>
<protein>
    <submittedName>
        <fullName evidence="2">Double-stranded DNA-binding domain containing protein</fullName>
    </submittedName>
</protein>
<dbReference type="PANTHER" id="PTHR10840:SF0">
    <property type="entry name" value="PROGRAMMED CELL DEATH PROTEIN 5"/>
    <property type="match status" value="1"/>
</dbReference>
<sequence length="221" mass="25161">MTSRNGSSSEVESWRKSKAKAFVKELLENDEMYMDMPEAQLYRLYPQHFEQKGKAQIVFEVVCIKYQTKPNNQKWTSYQPPSSSMVDPNDLPEGFTAIDPNNANNPSVQQTAEAENFKKQAIQEQKQMILEQAMDNDALARLGRIKLVKPEKATQVENTIMSMAMQNKLPGRISEAKLIEILERSNRQGAAQAHASSSINIQRKRYALDSDDDDEEDDDDV</sequence>
<dbReference type="InterPro" id="IPR002836">
    <property type="entry name" value="PDCD5-like"/>
</dbReference>
<organism evidence="2 3">
    <name type="scientific">Nitzschia inconspicua</name>
    <dbReference type="NCBI Taxonomy" id="303405"/>
    <lineage>
        <taxon>Eukaryota</taxon>
        <taxon>Sar</taxon>
        <taxon>Stramenopiles</taxon>
        <taxon>Ochrophyta</taxon>
        <taxon>Bacillariophyta</taxon>
        <taxon>Bacillariophyceae</taxon>
        <taxon>Bacillariophycidae</taxon>
        <taxon>Bacillariales</taxon>
        <taxon>Bacillariaceae</taxon>
        <taxon>Nitzschia</taxon>
    </lineage>
</organism>
<dbReference type="EMBL" id="JAGRRH010000019">
    <property type="protein sequence ID" value="KAG7348735.1"/>
    <property type="molecule type" value="Genomic_DNA"/>
</dbReference>
<accession>A0A9K3KT43</accession>
<evidence type="ECO:0000313" key="3">
    <source>
        <dbReference type="Proteomes" id="UP000693970"/>
    </source>
</evidence>
<feature type="region of interest" description="Disordered" evidence="1">
    <location>
        <begin position="186"/>
        <end position="221"/>
    </location>
</feature>
<keyword evidence="2" id="KW-0238">DNA-binding</keyword>
<comment type="caution">
    <text evidence="2">The sequence shown here is derived from an EMBL/GenBank/DDBJ whole genome shotgun (WGS) entry which is preliminary data.</text>
</comment>
<keyword evidence="3" id="KW-1185">Reference proteome</keyword>
<evidence type="ECO:0000313" key="2">
    <source>
        <dbReference type="EMBL" id="KAG7348735.1"/>
    </source>
</evidence>